<sequence>MKSAWIHMDRHVVRRTLASLLLESLLLTLAASGCGPAGEVECRTSSDCLPAQFCRLSRCLYIVAELPEAQANDAADAGGRADADPSDLPANPPPGSSEPDADTDGDAPDSPGSPHPCPDAIPADAGHLIINEILPNVPTGPEGDANADGTRSAHDDEFVEIVNISPHTLDLEGVGVANDTRVRFTFPRHCLAPGHGAVIFAGSTTGAPPPAGEGFEVWLVDSRFQFANDGGRVALYAAGGQLIDEALYTNAPPRSLTRSPELTTGGFVHHTTLAEGRLFSPGTCADGRPLTSGCAAMDDAPNDAENTEGDGSSSDPSPSDTTQPDPDAPG</sequence>
<accession>A0A5C6WVP2</accession>
<dbReference type="Pfam" id="PF00932">
    <property type="entry name" value="LTD"/>
    <property type="match status" value="1"/>
</dbReference>
<dbReference type="PROSITE" id="PS51841">
    <property type="entry name" value="LTD"/>
    <property type="match status" value="1"/>
</dbReference>
<evidence type="ECO:0000313" key="3">
    <source>
        <dbReference type="EMBL" id="TXD32697.1"/>
    </source>
</evidence>
<dbReference type="Proteomes" id="UP000321046">
    <property type="component" value="Unassembled WGS sequence"/>
</dbReference>
<feature type="region of interest" description="Disordered" evidence="1">
    <location>
        <begin position="73"/>
        <end position="122"/>
    </location>
</feature>
<name>A0A5C6WVP2_9DELT</name>
<dbReference type="InterPro" id="IPR036415">
    <property type="entry name" value="Lamin_tail_dom_sf"/>
</dbReference>
<feature type="domain" description="LTD" evidence="2">
    <location>
        <begin position="110"/>
        <end position="254"/>
    </location>
</feature>
<feature type="compositionally biased region" description="Low complexity" evidence="1">
    <location>
        <begin position="309"/>
        <end position="330"/>
    </location>
</feature>
<evidence type="ECO:0000313" key="4">
    <source>
        <dbReference type="Proteomes" id="UP000321046"/>
    </source>
</evidence>
<comment type="caution">
    <text evidence="3">The sequence shown here is derived from an EMBL/GenBank/DDBJ whole genome shotgun (WGS) entry which is preliminary data.</text>
</comment>
<dbReference type="PROSITE" id="PS51257">
    <property type="entry name" value="PROKAR_LIPOPROTEIN"/>
    <property type="match status" value="1"/>
</dbReference>
<evidence type="ECO:0000256" key="1">
    <source>
        <dbReference type="SAM" id="MobiDB-lite"/>
    </source>
</evidence>
<feature type="region of interest" description="Disordered" evidence="1">
    <location>
        <begin position="290"/>
        <end position="330"/>
    </location>
</feature>
<gene>
    <name evidence="3" type="ORF">FRC96_16680</name>
</gene>
<dbReference type="InterPro" id="IPR001322">
    <property type="entry name" value="Lamin_tail_dom"/>
</dbReference>
<dbReference type="SUPFAM" id="SSF74853">
    <property type="entry name" value="Lamin A/C globular tail domain"/>
    <property type="match status" value="1"/>
</dbReference>
<protein>
    <submittedName>
        <fullName evidence="3">Lamin tail domain-containing protein</fullName>
    </submittedName>
</protein>
<dbReference type="AlphaFoldDB" id="A0A5C6WVP2"/>
<reference evidence="3 4" key="1">
    <citation type="submission" date="2019-08" db="EMBL/GenBank/DDBJ databases">
        <title>Bradymonadales sp. TMQ2.</title>
        <authorList>
            <person name="Liang Q."/>
        </authorList>
    </citation>
    <scope>NUCLEOTIDE SEQUENCE [LARGE SCALE GENOMIC DNA]</scope>
    <source>
        <strain evidence="3 4">TMQ2</strain>
    </source>
</reference>
<evidence type="ECO:0000259" key="2">
    <source>
        <dbReference type="PROSITE" id="PS51841"/>
    </source>
</evidence>
<dbReference type="OrthoDB" id="1522982at2"/>
<dbReference type="EMBL" id="VOSL01000116">
    <property type="protein sequence ID" value="TXD32697.1"/>
    <property type="molecule type" value="Genomic_DNA"/>
</dbReference>
<organism evidence="3 4">
    <name type="scientific">Lujinxingia vulgaris</name>
    <dbReference type="NCBI Taxonomy" id="2600176"/>
    <lineage>
        <taxon>Bacteria</taxon>
        <taxon>Deltaproteobacteria</taxon>
        <taxon>Bradymonadales</taxon>
        <taxon>Lujinxingiaceae</taxon>
        <taxon>Lujinxingia</taxon>
    </lineage>
</organism>
<proteinExistence type="predicted"/>
<dbReference type="RefSeq" id="WP_146976097.1">
    <property type="nucleotide sequence ID" value="NZ_VOSL01000116.1"/>
</dbReference>